<name>A0ABP1RLA5_9HEXA</name>
<dbReference type="EMBL" id="CAXLJM020000081">
    <property type="protein sequence ID" value="CAL8130028.1"/>
    <property type="molecule type" value="Genomic_DNA"/>
</dbReference>
<reference evidence="1 2" key="1">
    <citation type="submission" date="2024-08" db="EMBL/GenBank/DDBJ databases">
        <authorList>
            <person name="Cucini C."/>
            <person name="Frati F."/>
        </authorList>
    </citation>
    <scope>NUCLEOTIDE SEQUENCE [LARGE SCALE GENOMIC DNA]</scope>
</reference>
<gene>
    <name evidence="1" type="ORF">ODALV1_LOCUS23531</name>
</gene>
<sequence length="256" mass="29480">MSLTCEICIFCYREKSLDCDNDNEKLGKGITLNRFVELAERCLKTNFPLHDIGTEHGNGIFGICQDCQFVEDSFCKLYHEWKCLELEVEWRLNKLCRVMKCADRVSWRKQRLDSKFNSTVQGRRFIERVTTFRAELQQKCSQRCSKSLPRVSLKPAIKKEKLSPKLEVNYAEMDTNEECLYLGWIFSFAAVLLLCNWAQEPTGNYVDPTRMVVSGDGDFVDVHQQIKVETSILLLSTCEISSVANCESVMSTFLSC</sequence>
<evidence type="ECO:0000313" key="2">
    <source>
        <dbReference type="Proteomes" id="UP001642540"/>
    </source>
</evidence>
<evidence type="ECO:0000313" key="1">
    <source>
        <dbReference type="EMBL" id="CAL8130028.1"/>
    </source>
</evidence>
<proteinExistence type="predicted"/>
<accession>A0ABP1RLA5</accession>
<dbReference type="Proteomes" id="UP001642540">
    <property type="component" value="Unassembled WGS sequence"/>
</dbReference>
<protein>
    <submittedName>
        <fullName evidence="1">Uncharacterized protein</fullName>
    </submittedName>
</protein>
<comment type="caution">
    <text evidence="1">The sequence shown here is derived from an EMBL/GenBank/DDBJ whole genome shotgun (WGS) entry which is preliminary data.</text>
</comment>
<keyword evidence="2" id="KW-1185">Reference proteome</keyword>
<organism evidence="1 2">
    <name type="scientific">Orchesella dallaii</name>
    <dbReference type="NCBI Taxonomy" id="48710"/>
    <lineage>
        <taxon>Eukaryota</taxon>
        <taxon>Metazoa</taxon>
        <taxon>Ecdysozoa</taxon>
        <taxon>Arthropoda</taxon>
        <taxon>Hexapoda</taxon>
        <taxon>Collembola</taxon>
        <taxon>Entomobryomorpha</taxon>
        <taxon>Entomobryoidea</taxon>
        <taxon>Orchesellidae</taxon>
        <taxon>Orchesellinae</taxon>
        <taxon>Orchesella</taxon>
    </lineage>
</organism>